<evidence type="ECO:0000313" key="4">
    <source>
        <dbReference type="Proteomes" id="UP000005408"/>
    </source>
</evidence>
<feature type="region of interest" description="Disordered" evidence="1">
    <location>
        <begin position="273"/>
        <end position="318"/>
    </location>
</feature>
<dbReference type="AlphaFoldDB" id="A0A8W8HX17"/>
<dbReference type="Proteomes" id="UP000005408">
    <property type="component" value="Unassembled WGS sequence"/>
</dbReference>
<keyword evidence="4" id="KW-1185">Reference proteome</keyword>
<evidence type="ECO:0000256" key="2">
    <source>
        <dbReference type="SAM" id="Phobius"/>
    </source>
</evidence>
<dbReference type="EnsemblMetazoa" id="G11496.1">
    <property type="protein sequence ID" value="G11496.1:cds"/>
    <property type="gene ID" value="G11496"/>
</dbReference>
<sequence length="1037" mass="119354">MGNTPEGRMIRNERYQKMMRSIFIVLSLFIFTTWKACNSAVLPKWVYRVDSCPDPKDIYQWINASKALNCHHDLMSKDPKEQELVYHCLPSIYLNETVEFCGRSVPIAPGFCPIYNYGSTSATYKTCSDFTNGCPTAMFHSKNVYQHPECLKLNRISRCFEAQTNCSQSTATISYKTTTENRQRMLTSTTSVYTYVDGDTKHEDSVDVVKMSAVTNSNNIYILITVSSLAVTILLIVGLTFLLRKRIYIQYKHLFPRKPRTIPMAELNELNGNPTSIVNGSVQHRSQEKTSDESSTTLANGSVQHHSQDKATGHGCNHDDEERFPLLEKMINGAKMGQYNNLLRTLSRIMKEKVFKRIKCFVKDREEVNSEDLKEIKEPKDLLDFLDGKYFVYNNLIYLQGLFLACKAPELYDECVKYANNRGEEIHFFEKGVLENGHTKVKYIINCPGVSKYPRSELEKLREMLANLIHANYDDILVSGVKTGCVIVTMMIRNCLIPKLRALYTSEKLTLTCHWMLKLSLKHKIMKVMIQDEVIYPPDTLQSVDELTAEASLSSRVLRSALHSETKLPKTNDLDRHISNAIECREQSANCEDNVLSKVSDMVLTKTIPSESNDFTKFLERIGGRITDDTWHSMKTHLCEFVDHKRVEKMNPTKMLNELSDMLKLQYNMSFLEWIFDKCGKPKLVKDCQQYSAENQFQLECFNTNFPQSVESQPIEIQFMVFELESYRDELQDLRYWLAKTIDVHPGQILMTALQNGPIVVTFIMRENHGNAILEYLKTDDGQIAASHKRIEKIVQNGNVIEIGKALNGSTFVHIRLRLRENRSGIRESVRNLASIFTRRTGIPMEGTEVYTRTVPADQKRNETKAKPIKEESFIEKNRGLILENIEPLTIEHTDIAYLFNREDLAGMKGTTGRRDRAEYFLKLCDGLPTEKREIACGYLEGIVSLSKEKSTYNEELSPAKKWIQQNREDLLDEIDSEFIKSTIYQLEDVPEEVKISWSDPNKSRKEKAKIFLDFALQKDEYVKALKKTMEEYGMTD</sequence>
<feature type="compositionally biased region" description="Basic and acidic residues" evidence="1">
    <location>
        <begin position="306"/>
        <end position="318"/>
    </location>
</feature>
<feature type="compositionally biased region" description="Polar residues" evidence="1">
    <location>
        <begin position="293"/>
        <end position="305"/>
    </location>
</feature>
<keyword evidence="2" id="KW-0812">Transmembrane</keyword>
<protein>
    <submittedName>
        <fullName evidence="3">Uncharacterized protein</fullName>
    </submittedName>
</protein>
<dbReference type="Gene3D" id="1.10.533.10">
    <property type="entry name" value="Death Domain, Fas"/>
    <property type="match status" value="2"/>
</dbReference>
<organism evidence="3 4">
    <name type="scientific">Magallana gigas</name>
    <name type="common">Pacific oyster</name>
    <name type="synonym">Crassostrea gigas</name>
    <dbReference type="NCBI Taxonomy" id="29159"/>
    <lineage>
        <taxon>Eukaryota</taxon>
        <taxon>Metazoa</taxon>
        <taxon>Spiralia</taxon>
        <taxon>Lophotrochozoa</taxon>
        <taxon>Mollusca</taxon>
        <taxon>Bivalvia</taxon>
        <taxon>Autobranchia</taxon>
        <taxon>Pteriomorphia</taxon>
        <taxon>Ostreida</taxon>
        <taxon>Ostreoidea</taxon>
        <taxon>Ostreidae</taxon>
        <taxon>Magallana</taxon>
    </lineage>
</organism>
<dbReference type="InterPro" id="IPR011029">
    <property type="entry name" value="DEATH-like_dom_sf"/>
</dbReference>
<reference evidence="3" key="1">
    <citation type="submission" date="2022-08" db="UniProtKB">
        <authorList>
            <consortium name="EnsemblMetazoa"/>
        </authorList>
    </citation>
    <scope>IDENTIFICATION</scope>
    <source>
        <strain evidence="3">05x7-T-G4-1.051#20</strain>
    </source>
</reference>
<feature type="compositionally biased region" description="Polar residues" evidence="1">
    <location>
        <begin position="273"/>
        <end position="284"/>
    </location>
</feature>
<feature type="transmembrane region" description="Helical" evidence="2">
    <location>
        <begin position="220"/>
        <end position="243"/>
    </location>
</feature>
<keyword evidence="2" id="KW-0472">Membrane</keyword>
<keyword evidence="2" id="KW-1133">Transmembrane helix</keyword>
<evidence type="ECO:0000256" key="1">
    <source>
        <dbReference type="SAM" id="MobiDB-lite"/>
    </source>
</evidence>
<accession>A0A8W8HX17</accession>
<proteinExistence type="predicted"/>
<evidence type="ECO:0000313" key="3">
    <source>
        <dbReference type="EnsemblMetazoa" id="G11496.1:cds"/>
    </source>
</evidence>
<name>A0A8W8HX17_MAGGI</name>